<accession>A0A2T7NB52</accession>
<evidence type="ECO:0000256" key="2">
    <source>
        <dbReference type="ARBA" id="ARBA00022884"/>
    </source>
</evidence>
<dbReference type="SMART" id="SM01115">
    <property type="entry name" value="cwf21"/>
    <property type="match status" value="1"/>
</dbReference>
<comment type="caution">
    <text evidence="9">The sequence shown here is derived from an EMBL/GenBank/DDBJ whole genome shotgun (WGS) entry which is preliminary data.</text>
</comment>
<keyword evidence="2 3" id="KW-0694">RNA-binding</keyword>
<evidence type="ECO:0000259" key="7">
    <source>
        <dbReference type="PROSITE" id="PS50128"/>
    </source>
</evidence>
<dbReference type="PROSITE" id="PS51391">
    <property type="entry name" value="CID"/>
    <property type="match status" value="1"/>
</dbReference>
<dbReference type="OrthoDB" id="10263272at2759"/>
<name>A0A2T7NB52_POMCA</name>
<dbReference type="Gene3D" id="1.10.10.790">
    <property type="entry name" value="Surp module"/>
    <property type="match status" value="1"/>
</dbReference>
<dbReference type="Gene3D" id="2.130.10.10">
    <property type="entry name" value="YVTN repeat-like/Quinoprotein amine dehydrogenase"/>
    <property type="match status" value="1"/>
</dbReference>
<dbReference type="SMART" id="SM00360">
    <property type="entry name" value="RRM"/>
    <property type="match status" value="1"/>
</dbReference>
<evidence type="ECO:0000313" key="10">
    <source>
        <dbReference type="Proteomes" id="UP000245119"/>
    </source>
</evidence>
<evidence type="ECO:0000259" key="8">
    <source>
        <dbReference type="PROSITE" id="PS51391"/>
    </source>
</evidence>
<dbReference type="EMBL" id="PZQS01000014">
    <property type="protein sequence ID" value="PVD18389.1"/>
    <property type="molecule type" value="Genomic_DNA"/>
</dbReference>
<dbReference type="Pfam" id="PF04818">
    <property type="entry name" value="CID"/>
    <property type="match status" value="1"/>
</dbReference>
<feature type="domain" description="SURP motif" evidence="7">
    <location>
        <begin position="900"/>
        <end position="943"/>
    </location>
</feature>
<feature type="domain" description="CID" evidence="8">
    <location>
        <begin position="1010"/>
        <end position="1155"/>
    </location>
</feature>
<dbReference type="Pfam" id="PF01805">
    <property type="entry name" value="Surp"/>
    <property type="match status" value="1"/>
</dbReference>
<feature type="region of interest" description="Disordered" evidence="5">
    <location>
        <begin position="39"/>
        <end position="100"/>
    </location>
</feature>
<dbReference type="InterPro" id="IPR035009">
    <property type="entry name" value="SR140_RRM"/>
</dbReference>
<dbReference type="GO" id="GO:0003723">
    <property type="term" value="F:RNA binding"/>
    <property type="evidence" value="ECO:0007669"/>
    <property type="project" value="UniProtKB-UniRule"/>
</dbReference>
<dbReference type="InterPro" id="IPR000061">
    <property type="entry name" value="Surp"/>
</dbReference>
<feature type="domain" description="RRM" evidence="6">
    <location>
        <begin position="727"/>
        <end position="808"/>
    </location>
</feature>
<reference evidence="9 10" key="1">
    <citation type="submission" date="2018-04" db="EMBL/GenBank/DDBJ databases">
        <title>The genome of golden apple snail Pomacea canaliculata provides insight into stress tolerance and invasive adaptation.</title>
        <authorList>
            <person name="Liu C."/>
            <person name="Liu B."/>
            <person name="Ren Y."/>
            <person name="Zhang Y."/>
            <person name="Wang H."/>
            <person name="Li S."/>
            <person name="Jiang F."/>
            <person name="Yin L."/>
            <person name="Zhang G."/>
            <person name="Qian W."/>
            <person name="Fan W."/>
        </authorList>
    </citation>
    <scope>NUCLEOTIDE SEQUENCE [LARGE SCALE GENOMIC DNA]</scope>
    <source>
        <strain evidence="9">SZHN2017</strain>
        <tissue evidence="9">Muscle</tissue>
    </source>
</reference>
<dbReference type="SMART" id="SM00648">
    <property type="entry name" value="SWAP"/>
    <property type="match status" value="1"/>
</dbReference>
<feature type="repeat" description="WD" evidence="4">
    <location>
        <begin position="482"/>
        <end position="514"/>
    </location>
</feature>
<organism evidence="9 10">
    <name type="scientific">Pomacea canaliculata</name>
    <name type="common">Golden apple snail</name>
    <dbReference type="NCBI Taxonomy" id="400727"/>
    <lineage>
        <taxon>Eukaryota</taxon>
        <taxon>Metazoa</taxon>
        <taxon>Spiralia</taxon>
        <taxon>Lophotrochozoa</taxon>
        <taxon>Mollusca</taxon>
        <taxon>Gastropoda</taxon>
        <taxon>Caenogastropoda</taxon>
        <taxon>Architaenioglossa</taxon>
        <taxon>Ampullarioidea</taxon>
        <taxon>Ampullariidae</taxon>
        <taxon>Pomacea</taxon>
    </lineage>
</organism>
<dbReference type="InterPro" id="IPR035979">
    <property type="entry name" value="RBD_domain_sf"/>
</dbReference>
<dbReference type="InterPro" id="IPR056150">
    <property type="entry name" value="WD40_CDC20-Fz"/>
</dbReference>
<dbReference type="Pfam" id="PF24807">
    <property type="entry name" value="WD40_CDC20-Fz"/>
    <property type="match status" value="1"/>
</dbReference>
<dbReference type="InterPro" id="IPR013170">
    <property type="entry name" value="mRNA_splic_Cwf21_dom"/>
</dbReference>
<evidence type="ECO:0000256" key="3">
    <source>
        <dbReference type="PROSITE-ProRule" id="PRU00176"/>
    </source>
</evidence>
<feature type="repeat" description="WD" evidence="4">
    <location>
        <begin position="349"/>
        <end position="381"/>
    </location>
</feature>
<feature type="compositionally biased region" description="Low complexity" evidence="5">
    <location>
        <begin position="606"/>
        <end position="616"/>
    </location>
</feature>
<dbReference type="InterPro" id="IPR051485">
    <property type="entry name" value="SR-CTD_assoc_factor"/>
</dbReference>
<feature type="compositionally biased region" description="Basic and acidic residues" evidence="5">
    <location>
        <begin position="617"/>
        <end position="636"/>
    </location>
</feature>
<sequence length="1416" mass="159696">MAHFHFEKSVTDLIRMDGPLQNAPLPRWQRKAQETLLRIHPSDNGISSPARSRSASWTPSRLTKTPGQTKSPGKTCATPGSIKKAKTPKVTPGKQLGYKTPSKRLAVTPGKQQDRFIPNRVTTDQEMSHFALLNVREQEEEEEVCSNNSNSNISIKGQYQQQLTEALLPHHAGTDAKILSFKNKLDANMPRSLHVLYTTGKKPVDKSNAGRYIPNKPEHVLDAPDILDDYYLHTLNWSSTNIVAAALGSEVYLWNANNSSITLLMTAEQEQYVSGISWITDGSILGVGLSGGSVQLWDVNKVKLVRTMTGHSARVGCLDWNAHILTSGSRSGAIHHHDVRVAEHHVASLLSHTQEVCGLKWSPDGRYLASGGNDNTVNIWDTALDTAVLPLHHFTEHQAAVKAVSWCPWQATLLATGGGTSDRYIRFWNVVTGSCVKAVDTESQVCSVLWSKEYRELISGHGYSMNQLSIWKYPHMTKVIDLTGHSARILDLCMSPDGQTVASIAADETIRLWKCFAVDKNEKKPKESGIKGFELNPGKKIMSKKEQEELKKKDEEAAAMVYEEFVASFEDSQKLAKAWVKGGVVNPGEKSKEEAREEKSRLYRPTSKVSEVSSSHSTKEAKKEERVRERESRFEPRSSSSSSSSSKKKKDEKKKSNLELFKEELKLIQEERQERHKLKRNIRDEGEVEPPPPVEPRPSRLGLDFLDMSVPFSRGSAPVDPGDENTTNIYVGNINPKMTEQQLCEVFGKYGPLASIKIMWPRTDEERSRGRNCGFVAFMNRKDGERAMNMLRGKEVQGFEMKLGWGKAVPIPAHPIYIPPALAELTQPPPPSGLPFNAQPQKKRKADRDRNSYGGIPLPGQLSGVDSISRGTDEPEEAEKTLTNAVVKVVIPTERTQLCLIHRMIEFVVREGPMFEAMIMNRELNNPQYRFLFENQSPNHIYYRWKLFSILQGDSPYKWRTEEFRMFKGGSLWRPPPINPYTQGMPDELINKEVEDTHSLPPSLSKKGSLTDSQRDRLEDMLRELTPERLKVGEVMVWCLDHAEAAEEIVECISEALSILQTPLPKKIARLYLVSDILYNSSAKVPNASFFRKCFQIKLSDIFKDIHETYEKIDGRLKAEQFKQKVMACFRAWEDWAIYPNDFLINLQNIFLGLVFSKIRSQLHPFPKIEERSPEYKATPKSEDLDGAPIEDLDGTPLALDPAITFGKSVSEDIDGDALSEDLDGLPLAQSNEDLDGRPIGELPKPAAVPAFTRSKLGLPLVEEPASLPSESSDEDSEDGSNSQRQQMSEERRAKLREIEMKVVKYQDDLEMGRRSRKSHMSISEQVAYYRKKLLSKEESLDGIDSPNSREGRKRHRSRSPATPVQSRSVSPKRSKKNKSPKRSKKSRSRSRSPRGKSPHSPSRYRHKHKSRKHRD</sequence>
<dbReference type="SUPFAM" id="SSF54928">
    <property type="entry name" value="RNA-binding domain, RBD"/>
    <property type="match status" value="1"/>
</dbReference>
<dbReference type="SMART" id="SM00320">
    <property type="entry name" value="WD40"/>
    <property type="match status" value="7"/>
</dbReference>
<dbReference type="InterPro" id="IPR001680">
    <property type="entry name" value="WD40_rpt"/>
</dbReference>
<dbReference type="InterPro" id="IPR006569">
    <property type="entry name" value="CID_dom"/>
</dbReference>
<dbReference type="PROSITE" id="PS50102">
    <property type="entry name" value="RRM"/>
    <property type="match status" value="1"/>
</dbReference>
<evidence type="ECO:0000256" key="5">
    <source>
        <dbReference type="SAM" id="MobiDB-lite"/>
    </source>
</evidence>
<dbReference type="InterPro" id="IPR012677">
    <property type="entry name" value="Nucleotide-bd_a/b_plait_sf"/>
</dbReference>
<comment type="similarity">
    <text evidence="1">Belongs to the WD repeat CDC20/Fizzy family.</text>
</comment>
<dbReference type="CDD" id="cd00200">
    <property type="entry name" value="WD40"/>
    <property type="match status" value="1"/>
</dbReference>
<feature type="region of interest" description="Disordered" evidence="5">
    <location>
        <begin position="675"/>
        <end position="700"/>
    </location>
</feature>
<dbReference type="InterPro" id="IPR008942">
    <property type="entry name" value="ENTH_VHS"/>
</dbReference>
<feature type="compositionally biased region" description="Basic residues" evidence="5">
    <location>
        <begin position="1371"/>
        <end position="1416"/>
    </location>
</feature>
<dbReference type="Gene3D" id="3.30.70.330">
    <property type="match status" value="1"/>
</dbReference>
<feature type="compositionally biased region" description="Basic and acidic residues" evidence="5">
    <location>
        <begin position="589"/>
        <end position="601"/>
    </location>
</feature>
<keyword evidence="10" id="KW-1185">Reference proteome</keyword>
<dbReference type="PANTHER" id="PTHR23140:SF0">
    <property type="entry name" value="U2 SNRNP-ASSOCIATED SURP MOTIF-CONTAINING PROTEIN"/>
    <property type="match status" value="1"/>
</dbReference>
<dbReference type="InterPro" id="IPR015943">
    <property type="entry name" value="WD40/YVTN_repeat-like_dom_sf"/>
</dbReference>
<dbReference type="Gene3D" id="6.10.140.420">
    <property type="match status" value="1"/>
</dbReference>
<dbReference type="SUPFAM" id="SSF50998">
    <property type="entry name" value="Quinoprotein alcohol dehydrogenase-like"/>
    <property type="match status" value="1"/>
</dbReference>
<dbReference type="PANTHER" id="PTHR23140">
    <property type="entry name" value="RNA PROCESSING PROTEIN LD23810P"/>
    <property type="match status" value="1"/>
</dbReference>
<evidence type="ECO:0000259" key="6">
    <source>
        <dbReference type="PROSITE" id="PS50102"/>
    </source>
</evidence>
<dbReference type="InterPro" id="IPR035967">
    <property type="entry name" value="SWAP/Surp_sf"/>
</dbReference>
<feature type="compositionally biased region" description="Polar residues" evidence="5">
    <location>
        <begin position="44"/>
        <end position="72"/>
    </location>
</feature>
<feature type="region of interest" description="Disordered" evidence="5">
    <location>
        <begin position="822"/>
        <end position="879"/>
    </location>
</feature>
<dbReference type="InterPro" id="IPR047488">
    <property type="entry name" value="SR140_cwf21"/>
</dbReference>
<feature type="region of interest" description="Disordered" evidence="5">
    <location>
        <begin position="1265"/>
        <end position="1416"/>
    </location>
</feature>
<dbReference type="PROSITE" id="PS50082">
    <property type="entry name" value="WD_REPEATS_2"/>
    <property type="match status" value="3"/>
</dbReference>
<feature type="compositionally biased region" description="Basic and acidic residues" evidence="5">
    <location>
        <begin position="1288"/>
        <end position="1314"/>
    </location>
</feature>
<dbReference type="SUPFAM" id="SSF48464">
    <property type="entry name" value="ENTH/VHS domain"/>
    <property type="match status" value="1"/>
</dbReference>
<dbReference type="GO" id="GO:0006396">
    <property type="term" value="P:RNA processing"/>
    <property type="evidence" value="ECO:0007669"/>
    <property type="project" value="InterPro"/>
</dbReference>
<dbReference type="GO" id="GO:0005634">
    <property type="term" value="C:nucleus"/>
    <property type="evidence" value="ECO:0007669"/>
    <property type="project" value="TreeGrafter"/>
</dbReference>
<dbReference type="CDD" id="cd21370">
    <property type="entry name" value="cwf21_SR140"/>
    <property type="match status" value="1"/>
</dbReference>
<evidence type="ECO:0000256" key="4">
    <source>
        <dbReference type="PROSITE-ProRule" id="PRU00221"/>
    </source>
</evidence>
<dbReference type="PROSITE" id="PS50128">
    <property type="entry name" value="SURP"/>
    <property type="match status" value="1"/>
</dbReference>
<dbReference type="STRING" id="400727.A0A2T7NB52"/>
<dbReference type="Pfam" id="PF00076">
    <property type="entry name" value="RRM_1"/>
    <property type="match status" value="1"/>
</dbReference>
<feature type="region of interest" description="Disordered" evidence="5">
    <location>
        <begin position="585"/>
        <end position="655"/>
    </location>
</feature>
<dbReference type="SUPFAM" id="SSF109905">
    <property type="entry name" value="Surp module (SWAP domain)"/>
    <property type="match status" value="1"/>
</dbReference>
<proteinExistence type="inferred from homology"/>
<dbReference type="SMART" id="SM00582">
    <property type="entry name" value="RPR"/>
    <property type="match status" value="1"/>
</dbReference>
<dbReference type="PROSITE" id="PS50294">
    <property type="entry name" value="WD_REPEATS_REGION"/>
    <property type="match status" value="2"/>
</dbReference>
<keyword evidence="4" id="KW-0853">WD repeat</keyword>
<dbReference type="InterPro" id="IPR011047">
    <property type="entry name" value="Quinoprotein_ADH-like_sf"/>
</dbReference>
<dbReference type="InterPro" id="IPR000504">
    <property type="entry name" value="RRM_dom"/>
</dbReference>
<evidence type="ECO:0000313" key="9">
    <source>
        <dbReference type="EMBL" id="PVD18389.1"/>
    </source>
</evidence>
<dbReference type="CDD" id="cd12223">
    <property type="entry name" value="RRM_SR140"/>
    <property type="match status" value="1"/>
</dbReference>
<gene>
    <name evidence="9" type="ORF">C0Q70_20938</name>
</gene>
<protein>
    <recommendedName>
        <fullName evidence="11">U2 snRNP-associated SURP motif-containing protein</fullName>
    </recommendedName>
</protein>
<dbReference type="Gene3D" id="1.25.40.90">
    <property type="match status" value="1"/>
</dbReference>
<evidence type="ECO:0000256" key="1">
    <source>
        <dbReference type="ARBA" id="ARBA00006445"/>
    </source>
</evidence>
<feature type="repeat" description="WD" evidence="4">
    <location>
        <begin position="266"/>
        <end position="307"/>
    </location>
</feature>
<evidence type="ECO:0008006" key="11">
    <source>
        <dbReference type="Google" id="ProtNLM"/>
    </source>
</evidence>
<feature type="region of interest" description="Disordered" evidence="5">
    <location>
        <begin position="1217"/>
        <end position="1246"/>
    </location>
</feature>
<dbReference type="Pfam" id="PF08312">
    <property type="entry name" value="cwf21"/>
    <property type="match status" value="1"/>
</dbReference>
<dbReference type="Proteomes" id="UP000245119">
    <property type="component" value="Linkage Group LG14"/>
</dbReference>